<organism evidence="5 6">
    <name type="scientific">Methyloceanibacter methanicus</name>
    <dbReference type="NCBI Taxonomy" id="1774968"/>
    <lineage>
        <taxon>Bacteria</taxon>
        <taxon>Pseudomonadati</taxon>
        <taxon>Pseudomonadota</taxon>
        <taxon>Alphaproteobacteria</taxon>
        <taxon>Hyphomicrobiales</taxon>
        <taxon>Hyphomicrobiaceae</taxon>
        <taxon>Methyloceanibacter</taxon>
    </lineage>
</organism>
<comment type="similarity">
    <text evidence="3">Belongs to the acetyltransferase family. RimJ subfamily.</text>
</comment>
<reference evidence="5 6" key="1">
    <citation type="journal article" date="2016" name="Environ. Microbiol.">
        <title>New Methyloceanibacter diversity from North Sea sediments includes methanotroph containing solely the soluble methane monooxygenase.</title>
        <authorList>
            <person name="Vekeman B."/>
            <person name="Kerckhof F.M."/>
            <person name="Cremers G."/>
            <person name="de Vos P."/>
            <person name="Vandamme P."/>
            <person name="Boon N."/>
            <person name="Op den Camp H.J."/>
            <person name="Heylen K."/>
        </authorList>
    </citation>
    <scope>NUCLEOTIDE SEQUENCE [LARGE SCALE GENOMIC DNA]</scope>
    <source>
        <strain evidence="5 6">R-67174</strain>
    </source>
</reference>
<dbReference type="Gene3D" id="3.40.630.30">
    <property type="match status" value="1"/>
</dbReference>
<dbReference type="InterPro" id="IPR000182">
    <property type="entry name" value="GNAT_dom"/>
</dbReference>
<dbReference type="EMBL" id="LPWG01000005">
    <property type="protein sequence ID" value="ODS00532.1"/>
    <property type="molecule type" value="Genomic_DNA"/>
</dbReference>
<dbReference type="STRING" id="1774968.AUC68_14835"/>
<keyword evidence="6" id="KW-1185">Reference proteome</keyword>
<proteinExistence type="inferred from homology"/>
<evidence type="ECO:0000256" key="3">
    <source>
        <dbReference type="ARBA" id="ARBA00038502"/>
    </source>
</evidence>
<feature type="domain" description="N-acetyltransferase" evidence="4">
    <location>
        <begin position="8"/>
        <end position="167"/>
    </location>
</feature>
<comment type="caution">
    <text evidence="5">The sequence shown here is derived from an EMBL/GenBank/DDBJ whole genome shotgun (WGS) entry which is preliminary data.</text>
</comment>
<protein>
    <recommendedName>
        <fullName evidence="4">N-acetyltransferase domain-containing protein</fullName>
    </recommendedName>
</protein>
<dbReference type="Pfam" id="PF13302">
    <property type="entry name" value="Acetyltransf_3"/>
    <property type="match status" value="1"/>
</dbReference>
<gene>
    <name evidence="5" type="ORF">AUC68_14835</name>
</gene>
<evidence type="ECO:0000256" key="2">
    <source>
        <dbReference type="ARBA" id="ARBA00023315"/>
    </source>
</evidence>
<evidence type="ECO:0000259" key="4">
    <source>
        <dbReference type="PROSITE" id="PS51186"/>
    </source>
</evidence>
<dbReference type="PANTHER" id="PTHR43792">
    <property type="entry name" value="GNAT FAMILY, PUTATIVE (AFU_ORTHOLOGUE AFUA_3G00765)-RELATED-RELATED"/>
    <property type="match status" value="1"/>
</dbReference>
<accession>A0A1E3W4T4</accession>
<sequence>MQIRTQRLSLRPLERADAAPIGALAGDFDVARMTGMIPHPYGERDALAWIERANQGDEGVVFAVARERALIGCSGYMPMDADHAEIGYWFGKPYWGAGFATEAVRAVVAHAFDAHGFAYVRAGHFVDNPRSRRVLDKLGFSPDGEEMRDCAARGEQVPCLTYRLDRERAAAALRQP</sequence>
<dbReference type="GO" id="GO:0016747">
    <property type="term" value="F:acyltransferase activity, transferring groups other than amino-acyl groups"/>
    <property type="evidence" value="ECO:0007669"/>
    <property type="project" value="InterPro"/>
</dbReference>
<evidence type="ECO:0000256" key="1">
    <source>
        <dbReference type="ARBA" id="ARBA00022679"/>
    </source>
</evidence>
<dbReference type="PROSITE" id="PS51186">
    <property type="entry name" value="GNAT"/>
    <property type="match status" value="1"/>
</dbReference>
<evidence type="ECO:0000313" key="5">
    <source>
        <dbReference type="EMBL" id="ODS00532.1"/>
    </source>
</evidence>
<keyword evidence="2" id="KW-0012">Acyltransferase</keyword>
<dbReference type="InterPro" id="IPR016181">
    <property type="entry name" value="Acyl_CoA_acyltransferase"/>
</dbReference>
<evidence type="ECO:0000313" key="6">
    <source>
        <dbReference type="Proteomes" id="UP000094501"/>
    </source>
</evidence>
<name>A0A1E3W4T4_9HYPH</name>
<dbReference type="SUPFAM" id="SSF55729">
    <property type="entry name" value="Acyl-CoA N-acyltransferases (Nat)"/>
    <property type="match status" value="1"/>
</dbReference>
<dbReference type="AlphaFoldDB" id="A0A1E3W4T4"/>
<dbReference type="PANTHER" id="PTHR43792:SF8">
    <property type="entry name" value="[RIBOSOMAL PROTEIN US5]-ALANINE N-ACETYLTRANSFERASE"/>
    <property type="match status" value="1"/>
</dbReference>
<keyword evidence="1" id="KW-0808">Transferase</keyword>
<dbReference type="InterPro" id="IPR051531">
    <property type="entry name" value="N-acetyltransferase"/>
</dbReference>
<dbReference type="Proteomes" id="UP000094501">
    <property type="component" value="Unassembled WGS sequence"/>
</dbReference>